<evidence type="ECO:0000256" key="4">
    <source>
        <dbReference type="ARBA" id="ARBA00022525"/>
    </source>
</evidence>
<protein>
    <recommendedName>
        <fullName evidence="10">Beta-defensin</fullName>
    </recommendedName>
</protein>
<dbReference type="KEGG" id="eai:106833780"/>
<reference evidence="12" key="2">
    <citation type="submission" date="2025-08" db="UniProtKB">
        <authorList>
            <consortium name="Ensembl"/>
        </authorList>
    </citation>
    <scope>IDENTIFICATION</scope>
</reference>
<keyword evidence="9" id="KW-1015">Disulfide bond</keyword>
<dbReference type="PANTHER" id="PTHR15001">
    <property type="entry name" value="BETA-DEFENSIN 123-RELATED"/>
    <property type="match status" value="1"/>
</dbReference>
<comment type="subcellular location">
    <subcellularLocation>
        <location evidence="2 10">Secreted</location>
    </subcellularLocation>
</comment>
<dbReference type="GO" id="GO:0042742">
    <property type="term" value="P:defense response to bacterium"/>
    <property type="evidence" value="ECO:0007669"/>
    <property type="project" value="UniProtKB-UniRule"/>
</dbReference>
<keyword evidence="6 10" id="KW-0732">Signal</keyword>
<keyword evidence="4 10" id="KW-0964">Secreted</keyword>
<keyword evidence="7 10" id="KW-0211">Defensin</keyword>
<dbReference type="GO" id="GO:0045087">
    <property type="term" value="P:innate immune response"/>
    <property type="evidence" value="ECO:0007669"/>
    <property type="project" value="InterPro"/>
</dbReference>
<keyword evidence="8 10" id="KW-0044">Antibiotic</keyword>
<name>A0A9L0IZB9_EQUAS</name>
<dbReference type="Pfam" id="PF13841">
    <property type="entry name" value="Defensin_beta_2"/>
    <property type="match status" value="1"/>
</dbReference>
<evidence type="ECO:0000256" key="2">
    <source>
        <dbReference type="ARBA" id="ARBA00004613"/>
    </source>
</evidence>
<evidence type="ECO:0000256" key="9">
    <source>
        <dbReference type="ARBA" id="ARBA00023157"/>
    </source>
</evidence>
<dbReference type="Proteomes" id="UP000694387">
    <property type="component" value="Chromosome 15"/>
</dbReference>
<evidence type="ECO:0000259" key="11">
    <source>
        <dbReference type="Pfam" id="PF13841"/>
    </source>
</evidence>
<dbReference type="InterPro" id="IPR050544">
    <property type="entry name" value="Beta-defensin"/>
</dbReference>
<organism evidence="12 13">
    <name type="scientific">Equus asinus</name>
    <name type="common">Donkey</name>
    <name type="synonym">Equus africanus asinus</name>
    <dbReference type="NCBI Taxonomy" id="9793"/>
    <lineage>
        <taxon>Eukaryota</taxon>
        <taxon>Metazoa</taxon>
        <taxon>Chordata</taxon>
        <taxon>Craniata</taxon>
        <taxon>Vertebrata</taxon>
        <taxon>Euteleostomi</taxon>
        <taxon>Mammalia</taxon>
        <taxon>Eutheria</taxon>
        <taxon>Laurasiatheria</taxon>
        <taxon>Perissodactyla</taxon>
        <taxon>Equidae</taxon>
        <taxon>Equus</taxon>
    </lineage>
</organism>
<evidence type="ECO:0000256" key="1">
    <source>
        <dbReference type="ARBA" id="ARBA00002878"/>
    </source>
</evidence>
<gene>
    <name evidence="12" type="primary">DEFB123</name>
</gene>
<keyword evidence="5 10" id="KW-0929">Antimicrobial</keyword>
<evidence type="ECO:0000256" key="6">
    <source>
        <dbReference type="ARBA" id="ARBA00022729"/>
    </source>
</evidence>
<evidence type="ECO:0000256" key="8">
    <source>
        <dbReference type="ARBA" id="ARBA00023022"/>
    </source>
</evidence>
<proteinExistence type="inferred from homology"/>
<dbReference type="GeneTree" id="ENSGT00940000162385"/>
<feature type="domain" description="Beta-defensin" evidence="11">
    <location>
        <begin position="24"/>
        <end position="53"/>
    </location>
</feature>
<evidence type="ECO:0000256" key="5">
    <source>
        <dbReference type="ARBA" id="ARBA00022529"/>
    </source>
</evidence>
<evidence type="ECO:0000256" key="10">
    <source>
        <dbReference type="RuleBase" id="RU231113"/>
    </source>
</evidence>
<dbReference type="PANTHER" id="PTHR15001:SF3">
    <property type="entry name" value="BETA-DEFENSIN 123"/>
    <property type="match status" value="1"/>
</dbReference>
<comment type="similarity">
    <text evidence="3 10">Belongs to the beta-defensin family.</text>
</comment>
<evidence type="ECO:0000256" key="3">
    <source>
        <dbReference type="ARBA" id="ARBA00007371"/>
    </source>
</evidence>
<evidence type="ECO:0000256" key="7">
    <source>
        <dbReference type="ARBA" id="ARBA00022940"/>
    </source>
</evidence>
<keyword evidence="13" id="KW-1185">Reference proteome</keyword>
<dbReference type="Ensembl" id="ENSEAST00005053744.1">
    <property type="protein sequence ID" value="ENSEASP00005042415.1"/>
    <property type="gene ID" value="ENSEASG00005024627.1"/>
</dbReference>
<dbReference type="InterPro" id="IPR025933">
    <property type="entry name" value="Beta_defensin_dom"/>
</dbReference>
<comment type="function">
    <text evidence="1 10">Has antibacterial activity.</text>
</comment>
<evidence type="ECO:0000313" key="13">
    <source>
        <dbReference type="Proteomes" id="UP000694387"/>
    </source>
</evidence>
<feature type="signal peptide" evidence="10">
    <location>
        <begin position="1"/>
        <end position="20"/>
    </location>
</feature>
<dbReference type="GO" id="GO:0005576">
    <property type="term" value="C:extracellular region"/>
    <property type="evidence" value="ECO:0007669"/>
    <property type="project" value="UniProtKB-SubCell"/>
</dbReference>
<feature type="chain" id="PRO_5040533120" description="Beta-defensin" evidence="10">
    <location>
        <begin position="21"/>
        <end position="72"/>
    </location>
</feature>
<evidence type="ECO:0000313" key="12">
    <source>
        <dbReference type="Ensembl" id="ENSEASP00005042415.1"/>
    </source>
</evidence>
<sequence>MKLLLLTLAALLLLSHLTPGGTRKCWNLHGKCRHKCSRKERIYVYCTNSKMCCVKPKYQPKDDPRFFGFLGP</sequence>
<accession>A0A9L0IZB9</accession>
<dbReference type="AlphaFoldDB" id="A0A9L0IZB9"/>
<reference evidence="12 13" key="1">
    <citation type="journal article" date="2020" name="Nat. Commun.">
        <title>Donkey genomes provide new insights into domestication and selection for coat color.</title>
        <authorList>
            <person name="Wang"/>
            <person name="C."/>
            <person name="Li"/>
            <person name="H."/>
            <person name="Guo"/>
            <person name="Y."/>
            <person name="Huang"/>
            <person name="J."/>
            <person name="Sun"/>
            <person name="Y."/>
            <person name="Min"/>
            <person name="J."/>
            <person name="Wang"/>
            <person name="J."/>
            <person name="Fang"/>
            <person name="X."/>
            <person name="Zhao"/>
            <person name="Z."/>
            <person name="Wang"/>
            <person name="S."/>
            <person name="Zhang"/>
            <person name="Y."/>
            <person name="Liu"/>
            <person name="Q."/>
            <person name="Jiang"/>
            <person name="Q."/>
            <person name="Wang"/>
            <person name="X."/>
            <person name="Guo"/>
            <person name="Y."/>
            <person name="Yang"/>
            <person name="C."/>
            <person name="Wang"/>
            <person name="Y."/>
            <person name="Tian"/>
            <person name="F."/>
            <person name="Zhuang"/>
            <person name="G."/>
            <person name="Fan"/>
            <person name="Y."/>
            <person name="Gao"/>
            <person name="Q."/>
            <person name="Li"/>
            <person name="Y."/>
            <person name="Ju"/>
            <person name="Z."/>
            <person name="Li"/>
            <person name="J."/>
            <person name="Li"/>
            <person name="R."/>
            <person name="Hou"/>
            <person name="M."/>
            <person name="Yang"/>
            <person name="G."/>
            <person name="Liu"/>
            <person name="G."/>
            <person name="Liu"/>
            <person name="W."/>
            <person name="Guo"/>
            <person name="J."/>
            <person name="Pan"/>
            <person name="S."/>
            <person name="Fan"/>
            <person name="G."/>
            <person name="Zhang"/>
            <person name="W."/>
            <person name="Zhang"/>
            <person name="R."/>
            <person name="Yu"/>
            <person name="J."/>
            <person name="Zhang"/>
            <person name="X."/>
            <person name="Yin"/>
            <person name="Q."/>
            <person name="Ji"/>
            <person name="C."/>
            <person name="Jin"/>
            <person name="Y."/>
            <person name="Yue"/>
            <person name="G."/>
            <person name="Liu"/>
            <person name="M."/>
            <person name="Xu"/>
            <person name="J."/>
            <person name="Liu"/>
            <person name="S."/>
            <person name="Jordana"/>
            <person name="J."/>
            <person name="Noce"/>
            <person name="A."/>
            <person name="Amills"/>
            <person name="M."/>
            <person name="Wu"/>
            <person name="D.D."/>
            <person name="Li"/>
            <person name="S."/>
            <person name="Zhou"/>
            <person name="X. and Zhong"/>
            <person name="J."/>
        </authorList>
    </citation>
    <scope>NUCLEOTIDE SEQUENCE [LARGE SCALE GENOMIC DNA]</scope>
</reference>
<dbReference type="Gene3D" id="3.10.360.10">
    <property type="entry name" value="Antimicrobial Peptide, Beta-defensin 2, Chain A"/>
    <property type="match status" value="1"/>
</dbReference>
<reference evidence="12" key="3">
    <citation type="submission" date="2025-09" db="UniProtKB">
        <authorList>
            <consortium name="Ensembl"/>
        </authorList>
    </citation>
    <scope>IDENTIFICATION</scope>
</reference>
<dbReference type="OrthoDB" id="9827959at2759"/>